<organism evidence="2 3">
    <name type="scientific">Maioricimonas rarisocia</name>
    <dbReference type="NCBI Taxonomy" id="2528026"/>
    <lineage>
        <taxon>Bacteria</taxon>
        <taxon>Pseudomonadati</taxon>
        <taxon>Planctomycetota</taxon>
        <taxon>Planctomycetia</taxon>
        <taxon>Planctomycetales</taxon>
        <taxon>Planctomycetaceae</taxon>
        <taxon>Maioricimonas</taxon>
    </lineage>
</organism>
<dbReference type="KEGG" id="mri:Mal4_52220"/>
<evidence type="ECO:0000313" key="3">
    <source>
        <dbReference type="Proteomes" id="UP000320496"/>
    </source>
</evidence>
<reference evidence="2 3" key="1">
    <citation type="submission" date="2019-02" db="EMBL/GenBank/DDBJ databases">
        <title>Deep-cultivation of Planctomycetes and their phenomic and genomic characterization uncovers novel biology.</title>
        <authorList>
            <person name="Wiegand S."/>
            <person name="Jogler M."/>
            <person name="Boedeker C."/>
            <person name="Pinto D."/>
            <person name="Vollmers J."/>
            <person name="Rivas-Marin E."/>
            <person name="Kohn T."/>
            <person name="Peeters S.H."/>
            <person name="Heuer A."/>
            <person name="Rast P."/>
            <person name="Oberbeckmann S."/>
            <person name="Bunk B."/>
            <person name="Jeske O."/>
            <person name="Meyerdierks A."/>
            <person name="Storesund J.E."/>
            <person name="Kallscheuer N."/>
            <person name="Luecker S."/>
            <person name="Lage O.M."/>
            <person name="Pohl T."/>
            <person name="Merkel B.J."/>
            <person name="Hornburger P."/>
            <person name="Mueller R.-W."/>
            <person name="Bruemmer F."/>
            <person name="Labrenz M."/>
            <person name="Spormann A.M."/>
            <person name="Op den Camp H."/>
            <person name="Overmann J."/>
            <person name="Amann R."/>
            <person name="Jetten M.S.M."/>
            <person name="Mascher T."/>
            <person name="Medema M.H."/>
            <person name="Devos D.P."/>
            <person name="Kaster A.-K."/>
            <person name="Ovreas L."/>
            <person name="Rohde M."/>
            <person name="Galperin M.Y."/>
            <person name="Jogler C."/>
        </authorList>
    </citation>
    <scope>NUCLEOTIDE SEQUENCE [LARGE SCALE GENOMIC DNA]</scope>
    <source>
        <strain evidence="2 3">Mal4</strain>
    </source>
</reference>
<dbReference type="AlphaFoldDB" id="A0A517ZEK3"/>
<name>A0A517ZEK3_9PLAN</name>
<sequence length="235" mass="25806">MRELRVNISCASATEAVNDFVARTGRGCRDQSLAGTLSAMGASKVVCRYARAHARGSPGFLLSHSGFTRRPTSANKPVIADRWFSRRIGNAGTSPSLLCSVRRVDRSGECRITRWRFVLVSVLRLAMMCVGDCRAVPDLRLYRTCSPRRGEHGTRRHPVTHAPGSPAVTRASRLGSHVYSWDQSQPTATVVSAPAHTPSCSRMFCWISSAGGVPSMSRTSSLRRNRSRTGRVFVW</sequence>
<dbReference type="Proteomes" id="UP000320496">
    <property type="component" value="Chromosome"/>
</dbReference>
<protein>
    <submittedName>
        <fullName evidence="2">Uncharacterized protein</fullName>
    </submittedName>
</protein>
<proteinExistence type="predicted"/>
<evidence type="ECO:0000256" key="1">
    <source>
        <dbReference type="SAM" id="MobiDB-lite"/>
    </source>
</evidence>
<evidence type="ECO:0000313" key="2">
    <source>
        <dbReference type="EMBL" id="QDU40859.1"/>
    </source>
</evidence>
<dbReference type="EMBL" id="CP036275">
    <property type="protein sequence ID" value="QDU40859.1"/>
    <property type="molecule type" value="Genomic_DNA"/>
</dbReference>
<feature type="region of interest" description="Disordered" evidence="1">
    <location>
        <begin position="147"/>
        <end position="167"/>
    </location>
</feature>
<accession>A0A517ZEK3</accession>
<keyword evidence="3" id="KW-1185">Reference proteome</keyword>
<gene>
    <name evidence="2" type="ORF">Mal4_52220</name>
</gene>